<dbReference type="Gene3D" id="2.30.30.40">
    <property type="entry name" value="SH3 Domains"/>
    <property type="match status" value="7"/>
</dbReference>
<dbReference type="Gene3D" id="1.10.530.10">
    <property type="match status" value="1"/>
</dbReference>
<dbReference type="GO" id="GO:0004040">
    <property type="term" value="F:amidase activity"/>
    <property type="evidence" value="ECO:0007669"/>
    <property type="project" value="InterPro"/>
</dbReference>
<dbReference type="Proteomes" id="UP000322997">
    <property type="component" value="Unassembled WGS sequence"/>
</dbReference>
<dbReference type="RefSeq" id="WP_148985741.1">
    <property type="nucleotide sequence ID" value="NZ_JBNILK010000005.1"/>
</dbReference>
<evidence type="ECO:0000259" key="3">
    <source>
        <dbReference type="PROSITE" id="PS51781"/>
    </source>
</evidence>
<keyword evidence="2" id="KW-0732">Signal</keyword>
<evidence type="ECO:0000313" key="5">
    <source>
        <dbReference type="Proteomes" id="UP000322997"/>
    </source>
</evidence>
<feature type="domain" description="SH3b" evidence="3">
    <location>
        <begin position="679"/>
        <end position="745"/>
    </location>
</feature>
<dbReference type="InterPro" id="IPR003646">
    <property type="entry name" value="SH3-like_bac-type"/>
</dbReference>
<evidence type="ECO:0000256" key="2">
    <source>
        <dbReference type="SAM" id="SignalP"/>
    </source>
</evidence>
<proteinExistence type="predicted"/>
<accession>A0A5D4RSE5</accession>
<name>A0A5D4RSE5_9BACI</name>
<evidence type="ECO:0000313" key="4">
    <source>
        <dbReference type="EMBL" id="TYS52462.1"/>
    </source>
</evidence>
<feature type="compositionally biased region" description="Acidic residues" evidence="1">
    <location>
        <begin position="181"/>
        <end position="192"/>
    </location>
</feature>
<dbReference type="AlphaFoldDB" id="A0A5D4RSE5"/>
<protein>
    <recommendedName>
        <fullName evidence="3">SH3b domain-containing protein</fullName>
    </recommendedName>
</protein>
<dbReference type="PROSITE" id="PS51781">
    <property type="entry name" value="SH3B"/>
    <property type="match status" value="1"/>
</dbReference>
<dbReference type="EMBL" id="VTEQ01000005">
    <property type="protein sequence ID" value="TYS52462.1"/>
    <property type="molecule type" value="Genomic_DNA"/>
</dbReference>
<dbReference type="InterPro" id="IPR002901">
    <property type="entry name" value="MGlyc_endo_b_GlcNAc-like_dom"/>
</dbReference>
<organism evidence="4 5">
    <name type="scientific">Rossellomorea marisflavi</name>
    <dbReference type="NCBI Taxonomy" id="189381"/>
    <lineage>
        <taxon>Bacteria</taxon>
        <taxon>Bacillati</taxon>
        <taxon>Bacillota</taxon>
        <taxon>Bacilli</taxon>
        <taxon>Bacillales</taxon>
        <taxon>Bacillaceae</taxon>
        <taxon>Rossellomorea</taxon>
    </lineage>
</organism>
<reference evidence="4 5" key="1">
    <citation type="submission" date="2019-08" db="EMBL/GenBank/DDBJ databases">
        <title>Bacillus genomes from the desert of Cuatro Cienegas, Coahuila.</title>
        <authorList>
            <person name="Olmedo-Alvarez G."/>
        </authorList>
    </citation>
    <scope>NUCLEOTIDE SEQUENCE [LARGE SCALE GENOMIC DNA]</scope>
    <source>
        <strain evidence="4 5">CH108_3D</strain>
    </source>
</reference>
<feature type="compositionally biased region" description="Acidic residues" evidence="1">
    <location>
        <begin position="108"/>
        <end position="146"/>
    </location>
</feature>
<dbReference type="Pfam" id="PF01832">
    <property type="entry name" value="Glucosaminidase"/>
    <property type="match status" value="1"/>
</dbReference>
<gene>
    <name evidence="4" type="ORF">FZC83_16660</name>
</gene>
<dbReference type="SMART" id="SM00047">
    <property type="entry name" value="LYZ2"/>
    <property type="match status" value="1"/>
</dbReference>
<dbReference type="SMART" id="SM00287">
    <property type="entry name" value="SH3b"/>
    <property type="match status" value="3"/>
</dbReference>
<comment type="caution">
    <text evidence="4">The sequence shown here is derived from an EMBL/GenBank/DDBJ whole genome shotgun (WGS) entry which is preliminary data.</text>
</comment>
<evidence type="ECO:0000256" key="1">
    <source>
        <dbReference type="SAM" id="MobiDB-lite"/>
    </source>
</evidence>
<feature type="signal peptide" evidence="2">
    <location>
        <begin position="1"/>
        <end position="27"/>
    </location>
</feature>
<feature type="region of interest" description="Disordered" evidence="1">
    <location>
        <begin position="108"/>
        <end position="195"/>
    </location>
</feature>
<feature type="compositionally biased region" description="Basic and acidic residues" evidence="1">
    <location>
        <begin position="164"/>
        <end position="180"/>
    </location>
</feature>
<feature type="chain" id="PRO_5023017738" description="SH3b domain-containing protein" evidence="2">
    <location>
        <begin position="28"/>
        <end position="933"/>
    </location>
</feature>
<sequence length="933" mass="102759">MFSYKRIFSSLLALTLVFSGFSGLAQAASNDVVQNALVKNAKSDSIIHVYSEPSEDSDILSDLESDAVISVEKEEGLDPFFTKVAYKDDESGKDITGYVLSEFIEITEETIDEDTVTEPEEPVETDEPVAEEPSDVPSEEVAEEDGSEKPAEEPTTDDASSSKAFEEEAVKEEETPKEETSVEEPDVVEEEKVEPKTAMRATTFAAASMDIGGTPYEGIALKSPTAVYEKTSQTSKKLKTYSQGSVLKYKSLNSNWYVATVYLNGKPTIGYIPKRDVSNITTKQVTIQGVAVKEPTRIYSLASTGSSVLKTYNQGSSLKYQTLANGWYVCVVSVNGKYVKGYIQESDVQQPVSNQMTLKGITKQTTNVYKTASTGAGTLKSYPANSVLTYRTFINGWYEATVYINGKKTTGYIQASDVSNVSNTQTDMRGVAKIGMTPVYSGITTDSSVLKSYPAGTVLLYKSFINDWYEATVYINGKRTTGYIYSSHVTNATNSPQSMKGLSINSTKVYTGANSSSDVIKEYPNGTPLSFKSFISGWYETTVSVNGTSKTGYLDASQIELILSKQEDQQGLALNSPTTVYAKASTSADSLKSYSKGTVLKYKTLSENWYEAIVYIQGEKKTGYIYKKDVKTLGTDVIQDSTDYGLTIEEMLAKQMKNSPQTDKYRNDPAYIYADYVDMNKGIVTENKVNVRSSPTTASSANIVQMLNKGDGVMVIGKSGNWVEVRITWKNATSSDVMQYLNPDNVMFGSKEYYQFLKLSLPANLSVSEINQKILKGKGILEGKGQAFVDAANKYKVNEVYLISHAMLETGNGTSKLAKGIVKNGRTVYNMYGYGAYDSCALECGSQAAYDNGWFTPEDAIIGGAQKISQGYIYRDGFQQDTLYKMRWNPESTHQYATDVGWAAKQVSSIYNIYSLLDNYTLYFDKPFYTLSK</sequence>